<accession>A0A1B8ZID3</accession>
<gene>
    <name evidence="1" type="ORF">BBI00_16705</name>
</gene>
<proteinExistence type="predicted"/>
<evidence type="ECO:0000313" key="1">
    <source>
        <dbReference type="EMBL" id="OCA71361.1"/>
    </source>
</evidence>
<dbReference type="EMBL" id="MAYG01000012">
    <property type="protein sequence ID" value="OCA71361.1"/>
    <property type="molecule type" value="Genomic_DNA"/>
</dbReference>
<organism evidence="1 2">
    <name type="scientific">Chryseobacterium arthrosphaerae</name>
    <dbReference type="NCBI Taxonomy" id="651561"/>
    <lineage>
        <taxon>Bacteria</taxon>
        <taxon>Pseudomonadati</taxon>
        <taxon>Bacteroidota</taxon>
        <taxon>Flavobacteriia</taxon>
        <taxon>Flavobacteriales</taxon>
        <taxon>Weeksellaceae</taxon>
        <taxon>Chryseobacterium group</taxon>
        <taxon>Chryseobacterium</taxon>
    </lineage>
</organism>
<evidence type="ECO:0000313" key="2">
    <source>
        <dbReference type="Proteomes" id="UP000093432"/>
    </source>
</evidence>
<protein>
    <submittedName>
        <fullName evidence="1">Uncharacterized protein</fullName>
    </submittedName>
</protein>
<dbReference type="Proteomes" id="UP000093432">
    <property type="component" value="Unassembled WGS sequence"/>
</dbReference>
<name>A0A1B8ZID3_9FLAO</name>
<dbReference type="OrthoDB" id="1495156at2"/>
<dbReference type="AlphaFoldDB" id="A0A1B8ZID3"/>
<comment type="caution">
    <text evidence="1">The sequence shown here is derived from an EMBL/GenBank/DDBJ whole genome shotgun (WGS) entry which is preliminary data.</text>
</comment>
<dbReference type="RefSeq" id="WP_065400014.1">
    <property type="nucleotide sequence ID" value="NZ_MAYG01000012.1"/>
</dbReference>
<sequence length="130" mass="15756">MKNHKQRENLSNLYGFFMESNFHRSDEDVLSQLEEQPDSQIEDFLSQIKKKQVRLKALKNKLFFDYVNEKLIEIRQKGLEELRKIIPANEQIEFAPLFSKYQELSESDYRDIVEDQDFLKLMEYLQDKEE</sequence>
<reference evidence="2" key="1">
    <citation type="submission" date="2016-07" db="EMBL/GenBank/DDBJ databases">
        <authorList>
            <person name="Florea S."/>
            <person name="Webb J.S."/>
            <person name="Jaromczyk J."/>
            <person name="Schardl C.L."/>
        </authorList>
    </citation>
    <scope>NUCLEOTIDE SEQUENCE [LARGE SCALE GENOMIC DNA]</scope>
    <source>
        <strain evidence="2">CC-VM-7</strain>
    </source>
</reference>
<dbReference type="STRING" id="651561.BBI00_16705"/>